<protein>
    <submittedName>
        <fullName evidence="1">Uncharacterized protein</fullName>
    </submittedName>
</protein>
<dbReference type="AlphaFoldDB" id="A0AAW1N0T5"/>
<evidence type="ECO:0000313" key="2">
    <source>
        <dbReference type="Proteomes" id="UP001458880"/>
    </source>
</evidence>
<comment type="caution">
    <text evidence="1">The sequence shown here is derived from an EMBL/GenBank/DDBJ whole genome shotgun (WGS) entry which is preliminary data.</text>
</comment>
<dbReference type="EMBL" id="JASPKY010000018">
    <property type="protein sequence ID" value="KAK9752759.1"/>
    <property type="molecule type" value="Genomic_DNA"/>
</dbReference>
<sequence length="122" mass="13875">MLLINPNINIVKGMAHLPRPPMPESFSLVNEKAEWKDGMPPGSVIYMSQKSAYVTSDILYLWLKDHFVPKKIRRNYRTNTGRIGSHCNSVEILEYADANNKILSFLPSHTIYYIPPLVAISS</sequence>
<name>A0AAW1N0T5_POPJA</name>
<reference evidence="1 2" key="1">
    <citation type="journal article" date="2024" name="BMC Genomics">
        <title>De novo assembly and annotation of Popillia japonica's genome with initial clues to its potential as an invasive pest.</title>
        <authorList>
            <person name="Cucini C."/>
            <person name="Boschi S."/>
            <person name="Funari R."/>
            <person name="Cardaioli E."/>
            <person name="Iannotti N."/>
            <person name="Marturano G."/>
            <person name="Paoli F."/>
            <person name="Bruttini M."/>
            <person name="Carapelli A."/>
            <person name="Frati F."/>
            <person name="Nardi F."/>
        </authorList>
    </citation>
    <scope>NUCLEOTIDE SEQUENCE [LARGE SCALE GENOMIC DNA]</scope>
    <source>
        <strain evidence="1">DMR45628</strain>
    </source>
</reference>
<gene>
    <name evidence="1" type="ORF">QE152_g3962</name>
</gene>
<organism evidence="1 2">
    <name type="scientific">Popillia japonica</name>
    <name type="common">Japanese beetle</name>
    <dbReference type="NCBI Taxonomy" id="7064"/>
    <lineage>
        <taxon>Eukaryota</taxon>
        <taxon>Metazoa</taxon>
        <taxon>Ecdysozoa</taxon>
        <taxon>Arthropoda</taxon>
        <taxon>Hexapoda</taxon>
        <taxon>Insecta</taxon>
        <taxon>Pterygota</taxon>
        <taxon>Neoptera</taxon>
        <taxon>Endopterygota</taxon>
        <taxon>Coleoptera</taxon>
        <taxon>Polyphaga</taxon>
        <taxon>Scarabaeiformia</taxon>
        <taxon>Scarabaeidae</taxon>
        <taxon>Rutelinae</taxon>
        <taxon>Popillia</taxon>
    </lineage>
</organism>
<proteinExistence type="predicted"/>
<accession>A0AAW1N0T5</accession>
<keyword evidence="2" id="KW-1185">Reference proteome</keyword>
<dbReference type="Proteomes" id="UP001458880">
    <property type="component" value="Unassembled WGS sequence"/>
</dbReference>
<evidence type="ECO:0000313" key="1">
    <source>
        <dbReference type="EMBL" id="KAK9752759.1"/>
    </source>
</evidence>